<dbReference type="PANTHER" id="PTHR12526">
    <property type="entry name" value="GLYCOSYLTRANSFERASE"/>
    <property type="match status" value="1"/>
</dbReference>
<dbReference type="Gene3D" id="3.40.50.2000">
    <property type="entry name" value="Glycogen Phosphorylase B"/>
    <property type="match status" value="2"/>
</dbReference>
<sequence length="372" mass="42393">MDNQSDRQNHHIIILLGQQQAMADGVFDYTEKLEQTLLQRGVECDRISMQWQEWGWFKALQWLWTESEQWRDRWVIAQFTTSAWSTLALPVMFVVVVRLLKIRRVKTAIMFHEVQGYPGEQLKYKIRRSVQLWTIRTAMKLADHSIFNVKLEQLTWLPIASSPATFIPVGSNMPEPDLMAVKSKKAPSQRETKTVAVFGMTSVEITRDEVEAIASAISQTAKHIDSLRLVTLGRGSKDAETDLRESLKEANVEISVLGLLDPEKITQALMGADVMLFVRGEICSRKTTAIAAIACGIPIVAYEGKETAHPIPEAGVLLVPQGDYEALAENLIRVLKDDQLWLDLHHRNIEAYQKYFSWDMIAKRFIEELTNE</sequence>
<keyword evidence="1" id="KW-0472">Membrane</keyword>
<feature type="transmembrane region" description="Helical" evidence="1">
    <location>
        <begin position="74"/>
        <end position="100"/>
    </location>
</feature>
<evidence type="ECO:0000313" key="3">
    <source>
        <dbReference type="Proteomes" id="UP001231370"/>
    </source>
</evidence>
<accession>A0ABT7BJU9</accession>
<name>A0ABT7BJU9_9CYAN</name>
<evidence type="ECO:0000256" key="1">
    <source>
        <dbReference type="SAM" id="Phobius"/>
    </source>
</evidence>
<comment type="caution">
    <text evidence="2">The sequence shown here is derived from an EMBL/GenBank/DDBJ whole genome shotgun (WGS) entry which is preliminary data.</text>
</comment>
<gene>
    <name evidence="2" type="ORF">PJF56_11345</name>
</gene>
<dbReference type="EMBL" id="JAQPOK010000086">
    <property type="protein sequence ID" value="MDJ1179458.1"/>
    <property type="molecule type" value="Genomic_DNA"/>
</dbReference>
<dbReference type="RefSeq" id="WP_283762763.1">
    <property type="nucleotide sequence ID" value="NZ_JAQPOK010000086.1"/>
</dbReference>
<proteinExistence type="predicted"/>
<protein>
    <submittedName>
        <fullName evidence="2">Glycosyltransferase</fullName>
    </submittedName>
</protein>
<dbReference type="SUPFAM" id="SSF53756">
    <property type="entry name" value="UDP-Glycosyltransferase/glycogen phosphorylase"/>
    <property type="match status" value="1"/>
</dbReference>
<keyword evidence="3" id="KW-1185">Reference proteome</keyword>
<dbReference type="Proteomes" id="UP001231370">
    <property type="component" value="Unassembled WGS sequence"/>
</dbReference>
<keyword evidence="1" id="KW-0812">Transmembrane</keyword>
<reference evidence="2 3" key="1">
    <citation type="submission" date="2023-01" db="EMBL/GenBank/DDBJ databases">
        <title>Novel diversity within Roseofilum (Cyanobacteria; Desertifilaceae) from marine benthic mats with descriptions of four novel species.</title>
        <authorList>
            <person name="Wang Y."/>
            <person name="Berthold D.E."/>
            <person name="Hu J."/>
            <person name="Lefler F.W."/>
            <person name="Laughinghouse H.D. IV."/>
        </authorList>
    </citation>
    <scope>NUCLEOTIDE SEQUENCE [LARGE SCALE GENOMIC DNA]</scope>
    <source>
        <strain evidence="2 3">BLCC-M91</strain>
    </source>
</reference>
<keyword evidence="1" id="KW-1133">Transmembrane helix</keyword>
<organism evidence="2 3">
    <name type="scientific">Roseofilum halophilum BLCC-M91</name>
    <dbReference type="NCBI Taxonomy" id="3022259"/>
    <lineage>
        <taxon>Bacteria</taxon>
        <taxon>Bacillati</taxon>
        <taxon>Cyanobacteriota</taxon>
        <taxon>Cyanophyceae</taxon>
        <taxon>Desertifilales</taxon>
        <taxon>Desertifilaceae</taxon>
        <taxon>Roseofilum</taxon>
        <taxon>Roseofilum halophilum</taxon>
    </lineage>
</organism>
<evidence type="ECO:0000313" key="2">
    <source>
        <dbReference type="EMBL" id="MDJ1179458.1"/>
    </source>
</evidence>
<dbReference type="Pfam" id="PF13692">
    <property type="entry name" value="Glyco_trans_1_4"/>
    <property type="match status" value="1"/>
</dbReference>